<gene>
    <name evidence="1" type="ORF">TWF696_001761</name>
</gene>
<name>A0AAV9U8F9_9PEZI</name>
<accession>A0AAV9U8F9</accession>
<protein>
    <submittedName>
        <fullName evidence="1">Uncharacterized protein</fullName>
    </submittedName>
</protein>
<dbReference type="EMBL" id="JAVHNQ010000011">
    <property type="protein sequence ID" value="KAK6336198.1"/>
    <property type="molecule type" value="Genomic_DNA"/>
</dbReference>
<proteinExistence type="predicted"/>
<dbReference type="AlphaFoldDB" id="A0AAV9U8F9"/>
<dbReference type="InterPro" id="IPR009003">
    <property type="entry name" value="Peptidase_S1_PA"/>
</dbReference>
<comment type="caution">
    <text evidence="1">The sequence shown here is derived from an EMBL/GenBank/DDBJ whole genome shotgun (WGS) entry which is preliminary data.</text>
</comment>
<evidence type="ECO:0000313" key="1">
    <source>
        <dbReference type="EMBL" id="KAK6336198.1"/>
    </source>
</evidence>
<dbReference type="Proteomes" id="UP001375240">
    <property type="component" value="Unassembled WGS sequence"/>
</dbReference>
<organism evidence="1 2">
    <name type="scientific">Orbilia brochopaga</name>
    <dbReference type="NCBI Taxonomy" id="3140254"/>
    <lineage>
        <taxon>Eukaryota</taxon>
        <taxon>Fungi</taxon>
        <taxon>Dikarya</taxon>
        <taxon>Ascomycota</taxon>
        <taxon>Pezizomycotina</taxon>
        <taxon>Orbiliomycetes</taxon>
        <taxon>Orbiliales</taxon>
        <taxon>Orbiliaceae</taxon>
        <taxon>Orbilia</taxon>
    </lineage>
</organism>
<reference evidence="1 2" key="1">
    <citation type="submission" date="2019-10" db="EMBL/GenBank/DDBJ databases">
        <authorList>
            <person name="Palmer J.M."/>
        </authorList>
    </citation>
    <scope>NUCLEOTIDE SEQUENCE [LARGE SCALE GENOMIC DNA]</scope>
    <source>
        <strain evidence="1 2">TWF696</strain>
    </source>
</reference>
<keyword evidence="2" id="KW-1185">Reference proteome</keyword>
<evidence type="ECO:0000313" key="2">
    <source>
        <dbReference type="Proteomes" id="UP001375240"/>
    </source>
</evidence>
<sequence length="398" mass="44435">MSDHNLKSPPFSYRYDPEYERKDRLVQRGTVGGALSRLLHVQNPRAGDSSEQPSVPPLPSVEQPLSFLDRRNEGTVFGAICYDPNTHYFRECIPIHGDSFVIPNDYPDLEYLSQAPFQAAFLAAGRLWNTQTENAESGFWMEPGIFVSALHFAEWSNQLPTESELLTLTNDTSLKFTVSVADTSMDGNEDPNKITVFPDDYFISSDIALFVPQSASQTPRNTLNLDVILEVHEIQAMSEELKGARAFAVGYNGTPDHEIVDWVYEYQNRLPVVPRRLSEQELTRILQPYRKTISHGNIAELDFTTNEIKVDCTMYKGYSGSLIGVQNPRATDQLLVIGIVYGGDKQGAYNKANLFPTGFRDRMRALGARLPESQRLRAQLTATRAAEAVGAATSSVTN</sequence>
<dbReference type="SUPFAM" id="SSF50494">
    <property type="entry name" value="Trypsin-like serine proteases"/>
    <property type="match status" value="1"/>
</dbReference>